<evidence type="ECO:0000313" key="3">
    <source>
        <dbReference type="EMBL" id="MFI1963276.1"/>
    </source>
</evidence>
<accession>A0ABW7UNV0</accession>
<dbReference type="InterPro" id="IPR045155">
    <property type="entry name" value="Beta-lactam_cat"/>
</dbReference>
<dbReference type="RefSeq" id="WP_055471533.1">
    <property type="nucleotide sequence ID" value="NZ_JBIRWE010000001.1"/>
</dbReference>
<organism evidence="3 4">
    <name type="scientific">Streptomyces pathocidini</name>
    <dbReference type="NCBI Taxonomy" id="1650571"/>
    <lineage>
        <taxon>Bacteria</taxon>
        <taxon>Bacillati</taxon>
        <taxon>Actinomycetota</taxon>
        <taxon>Actinomycetes</taxon>
        <taxon>Kitasatosporales</taxon>
        <taxon>Streptomycetaceae</taxon>
        <taxon>Streptomyces</taxon>
    </lineage>
</organism>
<dbReference type="Proteomes" id="UP001611548">
    <property type="component" value="Unassembled WGS sequence"/>
</dbReference>
<reference evidence="3 4" key="1">
    <citation type="submission" date="2024-10" db="EMBL/GenBank/DDBJ databases">
        <title>The Natural Products Discovery Center: Release of the First 8490 Sequenced Strains for Exploring Actinobacteria Biosynthetic Diversity.</title>
        <authorList>
            <person name="Kalkreuter E."/>
            <person name="Kautsar S.A."/>
            <person name="Yang D."/>
            <person name="Bader C.D."/>
            <person name="Teijaro C.N."/>
            <person name="Fluegel L."/>
            <person name="Davis C.M."/>
            <person name="Simpson J.R."/>
            <person name="Lauterbach L."/>
            <person name="Steele A.D."/>
            <person name="Gui C."/>
            <person name="Meng S."/>
            <person name="Li G."/>
            <person name="Viehrig K."/>
            <person name="Ye F."/>
            <person name="Su P."/>
            <person name="Kiefer A.F."/>
            <person name="Nichols A."/>
            <person name="Cepeda A.J."/>
            <person name="Yan W."/>
            <person name="Fan B."/>
            <person name="Jiang Y."/>
            <person name="Adhikari A."/>
            <person name="Zheng C.-J."/>
            <person name="Schuster L."/>
            <person name="Cowan T.M."/>
            <person name="Smanski M.J."/>
            <person name="Chevrette M.G."/>
            <person name="De Carvalho L.P.S."/>
            <person name="Shen B."/>
        </authorList>
    </citation>
    <scope>NUCLEOTIDE SEQUENCE [LARGE SCALE GENOMIC DNA]</scope>
    <source>
        <strain evidence="3 4">NPDC020327</strain>
    </source>
</reference>
<dbReference type="PANTHER" id="PTHR35333:SF3">
    <property type="entry name" value="BETA-LACTAMASE-TYPE TRANSPEPTIDASE FOLD CONTAINING PROTEIN"/>
    <property type="match status" value="1"/>
</dbReference>
<dbReference type="Gene3D" id="3.40.710.10">
    <property type="entry name" value="DD-peptidase/beta-lactamase superfamily"/>
    <property type="match status" value="1"/>
</dbReference>
<feature type="region of interest" description="Disordered" evidence="1">
    <location>
        <begin position="70"/>
        <end position="98"/>
    </location>
</feature>
<dbReference type="InterPro" id="IPR000871">
    <property type="entry name" value="Beta-lactam_class-A"/>
</dbReference>
<evidence type="ECO:0000259" key="2">
    <source>
        <dbReference type="Pfam" id="PF13354"/>
    </source>
</evidence>
<feature type="compositionally biased region" description="Low complexity" evidence="1">
    <location>
        <begin position="77"/>
        <end position="86"/>
    </location>
</feature>
<comment type="caution">
    <text evidence="3">The sequence shown here is derived from an EMBL/GenBank/DDBJ whole genome shotgun (WGS) entry which is preliminary data.</text>
</comment>
<feature type="domain" description="Beta-lactamase class A catalytic" evidence="2">
    <location>
        <begin position="176"/>
        <end position="315"/>
    </location>
</feature>
<protein>
    <submittedName>
        <fullName evidence="3">Serine hydrolase</fullName>
    </submittedName>
</protein>
<sequence length="345" mass="34335">MNEDIPEDTSRNEVGASTPYRTLWAAATTALVVSGALVATAYGVAPAGGGSGATAGAAFGNAELASAATVPVGEQVSPSPSGASSPAPAPSPSSTVSGMAVAPEAVDLEAALAPVAAAAGGGLSVALREVESGAGASYGEEAFDTASIAKVNILAALLVQAQDAGRELTDLEKSQATVMIEKSDNASALALWKTIGRAGGLEAANQRLGVTGTEGGPGDLWGLTQTTADGQLELLEAVFGTTEASPLTEESRTYLQDLMEHVSADQAWGVSSAASDPAETALKNGWLPRTATGLWDINSIGRIESNGHTYLVAALSDGNKTKEAGIETVEAAAKAAVAALSEAAD</sequence>
<gene>
    <name evidence="3" type="ORF">ACH429_03910</name>
</gene>
<dbReference type="SUPFAM" id="SSF56601">
    <property type="entry name" value="beta-lactamase/transpeptidase-like"/>
    <property type="match status" value="1"/>
</dbReference>
<dbReference type="InterPro" id="IPR012338">
    <property type="entry name" value="Beta-lactam/transpept-like"/>
</dbReference>
<dbReference type="GO" id="GO:0016787">
    <property type="term" value="F:hydrolase activity"/>
    <property type="evidence" value="ECO:0007669"/>
    <property type="project" value="UniProtKB-KW"/>
</dbReference>
<keyword evidence="3" id="KW-0378">Hydrolase</keyword>
<evidence type="ECO:0000313" key="4">
    <source>
        <dbReference type="Proteomes" id="UP001611548"/>
    </source>
</evidence>
<evidence type="ECO:0000256" key="1">
    <source>
        <dbReference type="SAM" id="MobiDB-lite"/>
    </source>
</evidence>
<name>A0ABW7UNV0_9ACTN</name>
<keyword evidence="4" id="KW-1185">Reference proteome</keyword>
<dbReference type="Pfam" id="PF13354">
    <property type="entry name" value="Beta-lactamase2"/>
    <property type="match status" value="1"/>
</dbReference>
<proteinExistence type="predicted"/>
<dbReference type="PANTHER" id="PTHR35333">
    <property type="entry name" value="BETA-LACTAMASE"/>
    <property type="match status" value="1"/>
</dbReference>
<dbReference type="EMBL" id="JBIRWE010000001">
    <property type="protein sequence ID" value="MFI1963276.1"/>
    <property type="molecule type" value="Genomic_DNA"/>
</dbReference>